<keyword evidence="8 12" id="KW-0051">Antiviral defense</keyword>
<dbReference type="GO" id="GO:0003723">
    <property type="term" value="F:RNA binding"/>
    <property type="evidence" value="ECO:0007669"/>
    <property type="project" value="UniProtKB-UniRule"/>
</dbReference>
<keyword evidence="4 12" id="KW-0255">Endonuclease</keyword>
<dbReference type="InterPro" id="IPR036397">
    <property type="entry name" value="RNaseH_sf"/>
</dbReference>
<keyword evidence="10" id="KW-0464">Manganese</keyword>
<feature type="coiled-coil region" evidence="13">
    <location>
        <begin position="777"/>
        <end position="811"/>
    </location>
</feature>
<dbReference type="InterPro" id="IPR028629">
    <property type="entry name" value="Cas9"/>
</dbReference>
<evidence type="ECO:0000256" key="6">
    <source>
        <dbReference type="ARBA" id="ARBA00022842"/>
    </source>
</evidence>
<dbReference type="Gene3D" id="3.30.420.10">
    <property type="entry name" value="Ribonuclease H-like superfamily/Ribonuclease H"/>
    <property type="match status" value="2"/>
</dbReference>
<keyword evidence="3" id="KW-0479">Metal-binding</keyword>
<evidence type="ECO:0000256" key="7">
    <source>
        <dbReference type="ARBA" id="ARBA00022884"/>
    </source>
</evidence>
<dbReference type="Gene3D" id="1.10.30.50">
    <property type="match status" value="1"/>
</dbReference>
<evidence type="ECO:0000256" key="11">
    <source>
        <dbReference type="ARBA" id="ARBA00046380"/>
    </source>
</evidence>
<comment type="similarity">
    <text evidence="12">Belongs to the CRISPR-associated Cas9 family.</text>
</comment>
<dbReference type="EMBL" id="NBWU01000007">
    <property type="protein sequence ID" value="PCE63110.1"/>
    <property type="molecule type" value="Genomic_DNA"/>
</dbReference>
<dbReference type="InterPro" id="IPR033114">
    <property type="entry name" value="HNH_CAS9"/>
</dbReference>
<comment type="function">
    <text evidence="12">CRISPR (clustered regularly interspaced short palindromic repeat) is an adaptive immune system that provides protection against mobile genetic elements (viruses, transposable elements and conjugative plasmids). CRISPR clusters contain spacers, sequences complementary to antecedent mobile elements, and target invading nucleic acids. CRISPR clusters are transcribed and processed into CRISPR RNA (crRNA). In type II CRISPR systems correct processing of pre-crRNA requires a trans-encoded small RNA (tracrRNA), endogenous ribonuclease 3 (rnc) and this protein. The tracrRNA serves as a guide for ribonuclease 3-aided processing of pre-crRNA. Subsequently Cas9/crRNA/tracrRNA endonucleolytically cleaves linear or circular dsDNA target complementary to the spacer; Cas9 is inactive in the absence of the 2 guide RNAs (gRNA). Cas9 recognizes the protospacer adjacent motif (PAM) in the CRISPR repeat sequences to help distinguish self versus nonself, as targets within the bacterial CRISPR locus do not have PAMs. PAM recognition is also required for catalytic activity.</text>
</comment>
<evidence type="ECO:0000313" key="15">
    <source>
        <dbReference type="EMBL" id="PCE63110.1"/>
    </source>
</evidence>
<dbReference type="GO" id="GO:0043571">
    <property type="term" value="P:maintenance of CRISPR repeat elements"/>
    <property type="evidence" value="ECO:0007669"/>
    <property type="project" value="UniProtKB-UniRule"/>
</dbReference>
<dbReference type="GO" id="GO:0046872">
    <property type="term" value="F:metal ion binding"/>
    <property type="evidence" value="ECO:0007669"/>
    <property type="project" value="UniProtKB-UniRule"/>
</dbReference>
<comment type="caution">
    <text evidence="15">The sequence shown here is derived from an EMBL/GenBank/DDBJ whole genome shotgun (WGS) entry which is preliminary data.</text>
</comment>
<evidence type="ECO:0000256" key="4">
    <source>
        <dbReference type="ARBA" id="ARBA00022759"/>
    </source>
</evidence>
<evidence type="ECO:0000313" key="16">
    <source>
        <dbReference type="Proteomes" id="UP000219559"/>
    </source>
</evidence>
<dbReference type="InterPro" id="IPR003615">
    <property type="entry name" value="HNH_nuc"/>
</dbReference>
<keyword evidence="6" id="KW-0460">Magnesium</keyword>
<evidence type="ECO:0000256" key="1">
    <source>
        <dbReference type="ARBA" id="ARBA00001946"/>
    </source>
</evidence>
<dbReference type="PROSITE" id="PS51749">
    <property type="entry name" value="HNH_CAS9"/>
    <property type="match status" value="1"/>
</dbReference>
<evidence type="ECO:0000256" key="13">
    <source>
        <dbReference type="SAM" id="Coils"/>
    </source>
</evidence>
<evidence type="ECO:0000256" key="9">
    <source>
        <dbReference type="ARBA" id="ARBA00023125"/>
    </source>
</evidence>
<feature type="active site" description="For RuvC-like nuclease domain" evidence="12">
    <location>
        <position position="8"/>
    </location>
</feature>
<comment type="cofactor">
    <cofactor evidence="1">
        <name>Mg(2+)</name>
        <dbReference type="ChEBI" id="CHEBI:18420"/>
    </cofactor>
</comment>
<comment type="subunit">
    <text evidence="11 12">Monomer. Binds crRNA and tracrRNA.</text>
</comment>
<dbReference type="GO" id="GO:0003677">
    <property type="term" value="F:DNA binding"/>
    <property type="evidence" value="ECO:0007669"/>
    <property type="project" value="UniProtKB-UniRule"/>
</dbReference>
<dbReference type="NCBIfam" id="TIGR01865">
    <property type="entry name" value="cas_Csn1"/>
    <property type="match status" value="1"/>
</dbReference>
<evidence type="ECO:0000256" key="2">
    <source>
        <dbReference type="ARBA" id="ARBA00022722"/>
    </source>
</evidence>
<gene>
    <name evidence="12" type="primary">cas9</name>
    <name evidence="15" type="ORF">B7P33_17735</name>
</gene>
<feature type="domain" description="HNH Cas9-type" evidence="14">
    <location>
        <begin position="806"/>
        <end position="978"/>
    </location>
</feature>
<sequence length="1540" mass="180902">MKKILGLDLGTNSIGWALVKNNFDKKEGKIIDSGVRIIPMDKGTMDSFGSGQSISQTADRTGYRGTRRLYQRSNLRRERLHRILNILGFLPEHYADSIDFEKYLGQFKKGQEIKLNYKPNPVGNDEFVFQDSFLEMVTEFKKEQPTLFYQKENGEETKIPCDWTIYYLRKKALTQEIEKKELAWLLLNFNHKRGYYQLRGEEEENTSKLEEFYALKIVNIEATEDKNSKGTWYNVNLENGFIYRRQSKESLENWVGKTKEFIVTTLLEKNGEVKLDKEGNPKRSFRAVDSEKDWIAIKKKTENDIYNSNKTVGSFIYDTLLQNPTQKINGKLVKTIERKFYKEELQQILETQIKHHPELRDKNLYEKCVQELYPRNEAHQNNILNKDENEMFRYLFMDDIIFYQRPLKSKKSTLSTCPFETRTFIKDNEKVEQGLKVISKSNPYYIEFRLWQFIHNLKIYKIEDEKDIDVTQQLLENENDITDLFDFLNDKKEVEQKHVISYFPALKKLTKKEKEAYRWNYVEDKKYPINLTRNQLLNRLNKVENLDLSQFLNKDIELQLWHIIYSVKDKNEFETALGTFAKKHQLDQTSFKEAFKKHPPYASDYGAYSEKAIKKLLPLMRRGKYWSENAIADTTKQFVADIYERIAHIKAETIDDGKLNQAIALVADDAIPKQFIKSFLKHKLDNPLTGLNTYQVCYAVYQRHSEPSVITQWKTPKDINAYLDSFKQHSLRNPIVEQVVLETLRTVRDIWNYHLKQDPSFKFDEIHLELGRDMKNSADKRKRISDQQNQNENTNNRIKLLLEEMQNEGARSFSPSHQEILKIYEEGIAQNPEVSYKDVKEDEVEKIRKNAKPSTSDIKKYKLWLEQGYISPYTGKPISLSRLFTHEYEIEHIIPQSRYFDDSLSNKIVCEADINRDKSNKTAYEYLKAKGGSIVEGARLLSLSEYESHCNKYFKKNRTKLRNLLSEEVPEGFINRQLNDSRYISKLVKGLLSNIVRDIDEKELTSKHLVPVSGAITSKLKQDWGLHEQWNKIIQPRFERLNELTNSNEYGYLGYQKDKDGKPVGKQFFRLVAPQGVSKKRIDHRHHTLDAMVIACCTRKHIQYLNSLSNEKEKYNLQPSLMIKNEQGDFTKIFIKPWQNFTIDIRSALETTPISFKKNTRVITKTNNKTWQWVKDENGKLKKKLVAQTKGDSRAIRKPLHKETVYGLVKIKQRKKGLASLKNYLEQPELIIEKSVREKVKALNKLFDKDKKKILKHLKDNPILQKGSIVDKIKVWEWTSNATASRVKLSDKFTRKQLESITDSGIQIILENHIKNYLDEKDKERFDLAFNPEGVEQLNKNIVQLNNGKKHHPIYSVRVYEEGSRFGVSKDERNKNKTKKYVEAAKSTNLFFAIYWNEEKQERVYETIPLNDVIEWQKARAKNKTFDEPMIPINAEKGRFLFSLSPNDLVYVPTEAEQENPNSVDFTNPNKEQMGRVYKMVSSSGNQCFFIQHQVSGMIESKKEFSALNKMEKSIKNIMIKSICWKLKVDRLGHIESMVK</sequence>
<keyword evidence="2 12" id="KW-0540">Nuclease</keyword>
<comment type="caution">
    <text evidence="12">Lacks conserved residue(s) required for the propagation of feature annotation.</text>
</comment>
<keyword evidence="13" id="KW-0175">Coiled coil</keyword>
<organism evidence="15 16">
    <name type="scientific">Sediminicola luteus</name>
    <dbReference type="NCBI Taxonomy" id="319238"/>
    <lineage>
        <taxon>Bacteria</taxon>
        <taxon>Pseudomonadati</taxon>
        <taxon>Bacteroidota</taxon>
        <taxon>Flavobacteriia</taxon>
        <taxon>Flavobacteriales</taxon>
        <taxon>Flavobacteriaceae</taxon>
        <taxon>Sediminicola</taxon>
    </lineage>
</organism>
<proteinExistence type="inferred from homology"/>
<evidence type="ECO:0000256" key="5">
    <source>
        <dbReference type="ARBA" id="ARBA00022801"/>
    </source>
</evidence>
<name>A0A2A4G547_9FLAO</name>
<evidence type="ECO:0000256" key="10">
    <source>
        <dbReference type="ARBA" id="ARBA00023211"/>
    </source>
</evidence>
<dbReference type="Pfam" id="PF16593">
    <property type="entry name" value="Cas9-BH"/>
    <property type="match status" value="1"/>
</dbReference>
<keyword evidence="7 12" id="KW-0694">RNA-binding</keyword>
<dbReference type="Proteomes" id="UP000219559">
    <property type="component" value="Unassembled WGS sequence"/>
</dbReference>
<dbReference type="HAMAP" id="MF_01480">
    <property type="entry name" value="Cas9"/>
    <property type="match status" value="1"/>
</dbReference>
<dbReference type="EC" id="3.1.-.-" evidence="12"/>
<dbReference type="GO" id="GO:0004519">
    <property type="term" value="F:endonuclease activity"/>
    <property type="evidence" value="ECO:0007669"/>
    <property type="project" value="UniProtKB-UniRule"/>
</dbReference>
<dbReference type="Pfam" id="PF13395">
    <property type="entry name" value="HNH_4"/>
    <property type="match status" value="1"/>
</dbReference>
<reference evidence="15 16" key="1">
    <citation type="submission" date="2017-04" db="EMBL/GenBank/DDBJ databases">
        <title>A new member of the family Flavobacteriaceae isolated from ascidians.</title>
        <authorList>
            <person name="Chen L."/>
        </authorList>
    </citation>
    <scope>NUCLEOTIDE SEQUENCE [LARGE SCALE GENOMIC DNA]</scope>
    <source>
        <strain evidence="15 16">HQA918</strain>
    </source>
</reference>
<evidence type="ECO:0000256" key="12">
    <source>
        <dbReference type="HAMAP-Rule" id="MF_01480"/>
    </source>
</evidence>
<dbReference type="InterPro" id="IPR041383">
    <property type="entry name" value="RuvC_III"/>
</dbReference>
<dbReference type="Pfam" id="PF18541">
    <property type="entry name" value="RuvC_III"/>
    <property type="match status" value="1"/>
</dbReference>
<keyword evidence="16" id="KW-1185">Reference proteome</keyword>
<feature type="active site" description="Proton acceptor for HNH nuclease domain" evidence="12">
    <location>
        <position position="892"/>
    </location>
</feature>
<protein>
    <recommendedName>
        <fullName evidence="12">CRISPR-associated endonuclease Cas9</fullName>
        <ecNumber evidence="12">3.1.-.-</ecNumber>
    </recommendedName>
</protein>
<dbReference type="GO" id="GO:0016787">
    <property type="term" value="F:hydrolase activity"/>
    <property type="evidence" value="ECO:0007669"/>
    <property type="project" value="UniProtKB-KW"/>
</dbReference>
<dbReference type="InterPro" id="IPR032239">
    <property type="entry name" value="Cas9-BH"/>
</dbReference>
<keyword evidence="9 12" id="KW-0238">DNA-binding</keyword>
<keyword evidence="5 12" id="KW-0378">Hydrolase</keyword>
<dbReference type="GO" id="GO:0051607">
    <property type="term" value="P:defense response to virus"/>
    <property type="evidence" value="ECO:0007669"/>
    <property type="project" value="UniProtKB-UniRule"/>
</dbReference>
<dbReference type="RefSeq" id="WP_097441218.1">
    <property type="nucleotide sequence ID" value="NZ_KZ300477.1"/>
</dbReference>
<evidence type="ECO:0000259" key="14">
    <source>
        <dbReference type="PROSITE" id="PS51749"/>
    </source>
</evidence>
<comment type="domain">
    <text evidence="12">Has 2 endonuclease domains. The discontinuous RuvC-like domain cleaves the target DNA noncomplementary to crRNA while the HNH nuclease domain cleaves the target DNA complementary to crRNA.</text>
</comment>
<evidence type="ECO:0000256" key="8">
    <source>
        <dbReference type="ARBA" id="ARBA00023118"/>
    </source>
</evidence>
<evidence type="ECO:0000256" key="3">
    <source>
        <dbReference type="ARBA" id="ARBA00022723"/>
    </source>
</evidence>
<accession>A0A2A4G547</accession>
<dbReference type="OrthoDB" id="9777169at2"/>